<gene>
    <name evidence="7" type="ORF">WDS16_21795</name>
</gene>
<evidence type="ECO:0000259" key="6">
    <source>
        <dbReference type="PROSITE" id="PS50977"/>
    </source>
</evidence>
<dbReference type="Proteomes" id="UP001432000">
    <property type="component" value="Chromosome"/>
</dbReference>
<keyword evidence="3 5" id="KW-0238">DNA-binding</keyword>
<dbReference type="InterPro" id="IPR050109">
    <property type="entry name" value="HTH-type_TetR-like_transc_reg"/>
</dbReference>
<dbReference type="Pfam" id="PF13977">
    <property type="entry name" value="TetR_C_6"/>
    <property type="match status" value="1"/>
</dbReference>
<evidence type="ECO:0000256" key="3">
    <source>
        <dbReference type="ARBA" id="ARBA00023125"/>
    </source>
</evidence>
<keyword evidence="8" id="KW-1185">Reference proteome</keyword>
<keyword evidence="1" id="KW-0678">Repressor</keyword>
<dbReference type="EMBL" id="CP147846">
    <property type="protein sequence ID" value="WXG67828.1"/>
    <property type="molecule type" value="Genomic_DNA"/>
</dbReference>
<dbReference type="Gene3D" id="1.10.357.10">
    <property type="entry name" value="Tetracycline Repressor, domain 2"/>
    <property type="match status" value="1"/>
</dbReference>
<dbReference type="SUPFAM" id="SSF46689">
    <property type="entry name" value="Homeodomain-like"/>
    <property type="match status" value="1"/>
</dbReference>
<dbReference type="SUPFAM" id="SSF48498">
    <property type="entry name" value="Tetracyclin repressor-like, C-terminal domain"/>
    <property type="match status" value="1"/>
</dbReference>
<evidence type="ECO:0000256" key="2">
    <source>
        <dbReference type="ARBA" id="ARBA00023015"/>
    </source>
</evidence>
<protein>
    <submittedName>
        <fullName evidence="7">TetR family transcriptional regulator C-terminal domain-containing protein</fullName>
    </submittedName>
</protein>
<proteinExistence type="predicted"/>
<dbReference type="Pfam" id="PF00440">
    <property type="entry name" value="TetR_N"/>
    <property type="match status" value="1"/>
</dbReference>
<feature type="DNA-binding region" description="H-T-H motif" evidence="5">
    <location>
        <begin position="31"/>
        <end position="50"/>
    </location>
</feature>
<accession>A0ABZ2PIW6</accession>
<dbReference type="PANTHER" id="PTHR30055">
    <property type="entry name" value="HTH-TYPE TRANSCRIPTIONAL REGULATOR RUTR"/>
    <property type="match status" value="1"/>
</dbReference>
<name>A0ABZ2PIW6_9NOCA</name>
<dbReference type="InterPro" id="IPR001647">
    <property type="entry name" value="HTH_TetR"/>
</dbReference>
<reference evidence="7 8" key="1">
    <citation type="submission" date="2024-03" db="EMBL/GenBank/DDBJ databases">
        <title>Natural products discovery in diverse microorganisms through a two-stage MS feature dereplication strategy.</title>
        <authorList>
            <person name="Zhang R."/>
        </authorList>
    </citation>
    <scope>NUCLEOTIDE SEQUENCE [LARGE SCALE GENOMIC DNA]</scope>
    <source>
        <strain evidence="7 8">18930</strain>
    </source>
</reference>
<keyword evidence="2" id="KW-0805">Transcription regulation</keyword>
<evidence type="ECO:0000256" key="5">
    <source>
        <dbReference type="PROSITE-ProRule" id="PRU00335"/>
    </source>
</evidence>
<dbReference type="InterPro" id="IPR036271">
    <property type="entry name" value="Tet_transcr_reg_TetR-rel_C_sf"/>
</dbReference>
<evidence type="ECO:0000256" key="1">
    <source>
        <dbReference type="ARBA" id="ARBA00022491"/>
    </source>
</evidence>
<sequence>MPVQVDADQRRRIVAEAALRLAVDEGLASVTFRKVAAAAGLNIGSVRHYFPDHESLVVAAVTEAGDHMGRRLALHPAPGRAAGDAARKHLFDVVAELIPLDDEKHREAIILMEVIAASRMNSAFEPVVRQMATDLNAVLVDALEQIGVADPRQEAVRLAALISGLSLNAITPHGSLDRATIRAVLHGHIAAL</sequence>
<dbReference type="PANTHER" id="PTHR30055:SF223">
    <property type="entry name" value="HTH-TYPE TRANSCRIPTIONAL REGULATOR UIDR"/>
    <property type="match status" value="1"/>
</dbReference>
<evidence type="ECO:0000256" key="4">
    <source>
        <dbReference type="ARBA" id="ARBA00023163"/>
    </source>
</evidence>
<dbReference type="PROSITE" id="PS50977">
    <property type="entry name" value="HTH_TETR_2"/>
    <property type="match status" value="1"/>
</dbReference>
<evidence type="ECO:0000313" key="7">
    <source>
        <dbReference type="EMBL" id="WXG67828.1"/>
    </source>
</evidence>
<evidence type="ECO:0000313" key="8">
    <source>
        <dbReference type="Proteomes" id="UP001432000"/>
    </source>
</evidence>
<dbReference type="InterPro" id="IPR009057">
    <property type="entry name" value="Homeodomain-like_sf"/>
</dbReference>
<dbReference type="InterPro" id="IPR039538">
    <property type="entry name" value="BetI_C"/>
</dbReference>
<organism evidence="7 8">
    <name type="scientific">Rhodococcus sovatensis</name>
    <dbReference type="NCBI Taxonomy" id="1805840"/>
    <lineage>
        <taxon>Bacteria</taxon>
        <taxon>Bacillati</taxon>
        <taxon>Actinomycetota</taxon>
        <taxon>Actinomycetes</taxon>
        <taxon>Mycobacteriales</taxon>
        <taxon>Nocardiaceae</taxon>
        <taxon>Rhodococcus</taxon>
    </lineage>
</organism>
<dbReference type="RefSeq" id="WP_338887633.1">
    <property type="nucleotide sequence ID" value="NZ_CP147846.1"/>
</dbReference>
<keyword evidence="4" id="KW-0804">Transcription</keyword>
<feature type="domain" description="HTH tetR-type" evidence="6">
    <location>
        <begin position="8"/>
        <end position="68"/>
    </location>
</feature>